<evidence type="ECO:0000313" key="2">
    <source>
        <dbReference type="Proteomes" id="UP001156196"/>
    </source>
</evidence>
<gene>
    <name evidence="1" type="ORF">OH143_05285</name>
</gene>
<proteinExistence type="predicted"/>
<protein>
    <submittedName>
        <fullName evidence="1">Uncharacterized protein</fullName>
    </submittedName>
</protein>
<reference evidence="1" key="1">
    <citation type="submission" date="2022-10" db="EMBL/GenBank/DDBJ databases">
        <title>Complete genome of Methanoculleus submarinus DSM 15122.</title>
        <authorList>
            <person name="Chen S.-C."/>
            <person name="Lai S.-J."/>
            <person name="You Y.-T."/>
        </authorList>
    </citation>
    <scope>NUCLEOTIDE SEQUENCE</scope>
    <source>
        <strain evidence="1">DSM 15122</strain>
    </source>
</reference>
<dbReference type="Proteomes" id="UP001156196">
    <property type="component" value="Chromosome"/>
</dbReference>
<dbReference type="GeneID" id="4847383"/>
<organism evidence="1 2">
    <name type="scientific">Methanoculleus submarinus</name>
    <dbReference type="NCBI Taxonomy" id="204050"/>
    <lineage>
        <taxon>Archaea</taxon>
        <taxon>Methanobacteriati</taxon>
        <taxon>Methanobacteriota</taxon>
        <taxon>Stenosarchaea group</taxon>
        <taxon>Methanomicrobia</taxon>
        <taxon>Methanomicrobiales</taxon>
        <taxon>Methanomicrobiaceae</taxon>
        <taxon>Methanoculleus</taxon>
    </lineage>
</organism>
<keyword evidence="2" id="KW-1185">Reference proteome</keyword>
<sequence>MKILSPRMIFPALVVLLAFCLMTAGCTSGSSDTTDPGVTPGATTVPAAAGTTVSGAAEGGVTAVSYTTLISFLPDAPAGWTAEEPVGASWTVEDGQWTWASRDYNRDDARATILLQDSAHYDVGYWESWDSFVSFETTEGYYKQGTVSGHPSWEYFSKPDSYGTWVGVNERFMVYVSVEGGSEQDLHAFVNAVNYGGIANLK</sequence>
<dbReference type="AlphaFoldDB" id="A0AAX3EE06"/>
<dbReference type="KEGG" id="msum:OH143_05285"/>
<evidence type="ECO:0000313" key="1">
    <source>
        <dbReference type="EMBL" id="UYU19506.1"/>
    </source>
</evidence>
<name>A0AAX3EE06_9EURY</name>
<accession>A0AAX3EE06</accession>
<dbReference type="PROSITE" id="PS51257">
    <property type="entry name" value="PROKAR_LIPOPROTEIN"/>
    <property type="match status" value="1"/>
</dbReference>
<dbReference type="EMBL" id="CP109831">
    <property type="protein sequence ID" value="UYU19506.1"/>
    <property type="molecule type" value="Genomic_DNA"/>
</dbReference>
<dbReference type="RefSeq" id="WP_011845033.1">
    <property type="nucleotide sequence ID" value="NZ_CP109831.1"/>
</dbReference>